<dbReference type="EMBL" id="AHHD01000200">
    <property type="protein sequence ID" value="EKG18576.1"/>
    <property type="molecule type" value="Genomic_DNA"/>
</dbReference>
<gene>
    <name evidence="1" type="ORF">MPH_04174</name>
</gene>
<accession>K2R867</accession>
<dbReference type="STRING" id="1126212.K2R867"/>
<dbReference type="HOGENOM" id="CLU_027438_0_0_1"/>
<organism evidence="1 2">
    <name type="scientific">Macrophomina phaseolina (strain MS6)</name>
    <name type="common">Charcoal rot fungus</name>
    <dbReference type="NCBI Taxonomy" id="1126212"/>
    <lineage>
        <taxon>Eukaryota</taxon>
        <taxon>Fungi</taxon>
        <taxon>Dikarya</taxon>
        <taxon>Ascomycota</taxon>
        <taxon>Pezizomycotina</taxon>
        <taxon>Dothideomycetes</taxon>
        <taxon>Dothideomycetes incertae sedis</taxon>
        <taxon>Botryosphaeriales</taxon>
        <taxon>Botryosphaeriaceae</taxon>
        <taxon>Macrophomina</taxon>
    </lineage>
</organism>
<dbReference type="AlphaFoldDB" id="K2R867"/>
<proteinExistence type="predicted"/>
<dbReference type="OrthoDB" id="428577at2759"/>
<protein>
    <submittedName>
        <fullName evidence="1">Integral membrane protein</fullName>
    </submittedName>
</protein>
<name>K2R867_MACPH</name>
<comment type="caution">
    <text evidence="1">The sequence shown here is derived from an EMBL/GenBank/DDBJ whole genome shotgun (WGS) entry which is preliminary data.</text>
</comment>
<reference evidence="1 2" key="1">
    <citation type="journal article" date="2012" name="BMC Genomics">
        <title>Tools to kill: Genome of one of the most destructive plant pathogenic fungi Macrophomina phaseolina.</title>
        <authorList>
            <person name="Islam M.S."/>
            <person name="Haque M.S."/>
            <person name="Islam M.M."/>
            <person name="Emdad E.M."/>
            <person name="Halim A."/>
            <person name="Hossen Q.M.M."/>
            <person name="Hossain M.Z."/>
            <person name="Ahmed B."/>
            <person name="Rahim S."/>
            <person name="Rahman M.S."/>
            <person name="Alam M.M."/>
            <person name="Hou S."/>
            <person name="Wan X."/>
            <person name="Saito J.A."/>
            <person name="Alam M."/>
        </authorList>
    </citation>
    <scope>NUCLEOTIDE SEQUENCE [LARGE SCALE GENOMIC DNA]</scope>
    <source>
        <strain evidence="1 2">MS6</strain>
    </source>
</reference>
<dbReference type="InParanoid" id="K2R867"/>
<dbReference type="Proteomes" id="UP000007129">
    <property type="component" value="Unassembled WGS sequence"/>
</dbReference>
<evidence type="ECO:0000313" key="2">
    <source>
        <dbReference type="Proteomes" id="UP000007129"/>
    </source>
</evidence>
<evidence type="ECO:0000313" key="1">
    <source>
        <dbReference type="EMBL" id="EKG18576.1"/>
    </source>
</evidence>
<dbReference type="VEuPathDB" id="FungiDB:MPH_04174"/>
<dbReference type="eggNOG" id="ENOG502S18D">
    <property type="taxonomic scope" value="Eukaryota"/>
</dbReference>
<sequence>MVSYLTSARRMPDDDATHQLPASFGKFPLYNTAAFRKMLPNSNVANGGVFFPMWQREAMFLGFDHHGKDTKYAIRVSVGNINAISGRAINRRASEQDYVVVPGQPWLDGILVESGLVRQFVAMPRQYTLQLVFSACFASLTWLLVGKNYTVEGQLTKQEKFGGIQIEVIPSRSFSQKQFWYGMPGQTPCIPPSSPKMVNLKAGDCITMSDSEKTERPMQLGDSFRTLDLPREAEFQAVYDYYVPGLSGSPVAEPRGDPKPKEMGIAAGAKLMQDINADNEPPLNWDKARSCLVNVQIFDSSTFESVTHIVPPQTPITKEAYAQAGCPYYLVEEDPESRVEASKAFSTVESVSVLDRRVMLREGTEDEIDPSEPRACSICRVRLCDCV</sequence>